<dbReference type="EC" id="3.4.21.92" evidence="2"/>
<dbReference type="GO" id="GO:0005737">
    <property type="term" value="C:cytoplasm"/>
    <property type="evidence" value="ECO:0007669"/>
    <property type="project" value="UniProtKB-SubCell"/>
</dbReference>
<keyword evidence="5" id="KW-1185">Reference proteome</keyword>
<dbReference type="InterPro" id="IPR029045">
    <property type="entry name" value="ClpP/crotonase-like_dom_sf"/>
</dbReference>
<reference evidence="4 5" key="1">
    <citation type="submission" date="2015-02" db="EMBL/GenBank/DDBJ databases">
        <title>Genome sequence of thermotolerant Streptomyces cyaneogriseus subsp. Noncyanogenus NMWT1, the producer of nematocidal antibiotics nemadectin.</title>
        <authorList>
            <person name="Wang H."/>
            <person name="Li C."/>
            <person name="Xiang W."/>
            <person name="Wang X."/>
        </authorList>
    </citation>
    <scope>NUCLEOTIDE SEQUENCE [LARGE SCALE GENOMIC DNA]</scope>
    <source>
        <strain evidence="4 5">NMWT 1</strain>
    </source>
</reference>
<dbReference type="Pfam" id="PF00574">
    <property type="entry name" value="CLP_protease"/>
    <property type="match status" value="1"/>
</dbReference>
<organism evidence="4 5">
    <name type="scientific">Streptomyces cyaneogriseus subsp. noncyanogenus</name>
    <dbReference type="NCBI Taxonomy" id="477245"/>
    <lineage>
        <taxon>Bacteria</taxon>
        <taxon>Bacillati</taxon>
        <taxon>Actinomycetota</taxon>
        <taxon>Actinomycetes</taxon>
        <taxon>Kitasatosporales</taxon>
        <taxon>Streptomycetaceae</taxon>
        <taxon>Streptomyces</taxon>
    </lineage>
</organism>
<proteinExistence type="inferred from homology"/>
<evidence type="ECO:0000256" key="2">
    <source>
        <dbReference type="HAMAP-Rule" id="MF_00444"/>
    </source>
</evidence>
<comment type="similarity">
    <text evidence="1 2 3">Belongs to the peptidase S14 family.</text>
</comment>
<comment type="subunit">
    <text evidence="2">Fourteen ClpP subunits assemble into 2 heptameric rings which stack back to back to give a disk-like structure with a central cavity, resembling the structure of eukaryotic proteasomes.</text>
</comment>
<keyword evidence="2" id="KW-0963">Cytoplasm</keyword>
<dbReference type="Gene3D" id="3.90.226.10">
    <property type="entry name" value="2-enoyl-CoA Hydratase, Chain A, domain 1"/>
    <property type="match status" value="1"/>
</dbReference>
<dbReference type="InterPro" id="IPR023562">
    <property type="entry name" value="ClpP/TepA"/>
</dbReference>
<dbReference type="NCBIfam" id="NF009205">
    <property type="entry name" value="PRK12553.1"/>
    <property type="match status" value="1"/>
</dbReference>
<dbReference type="CDD" id="cd07017">
    <property type="entry name" value="S14_ClpP_2"/>
    <property type="match status" value="1"/>
</dbReference>
<dbReference type="HOGENOM" id="CLU_058707_3_2_11"/>
<evidence type="ECO:0000313" key="4">
    <source>
        <dbReference type="EMBL" id="AJP00926.1"/>
    </source>
</evidence>
<keyword evidence="2 4" id="KW-0645">Protease</keyword>
<dbReference type="GO" id="GO:0004176">
    <property type="term" value="F:ATP-dependent peptidase activity"/>
    <property type="evidence" value="ECO:0007669"/>
    <property type="project" value="InterPro"/>
</dbReference>
<dbReference type="PANTHER" id="PTHR10381:SF26">
    <property type="entry name" value="ATP-DEPENDENT CLP PROTEASE PROTEOLYTIC SUBUNIT-LIKE-RELATED"/>
    <property type="match status" value="1"/>
</dbReference>
<dbReference type="STRING" id="477245.TU94_05025"/>
<dbReference type="HAMAP" id="MF_00444">
    <property type="entry name" value="ClpP"/>
    <property type="match status" value="1"/>
</dbReference>
<dbReference type="GO" id="GO:0004252">
    <property type="term" value="F:serine-type endopeptidase activity"/>
    <property type="evidence" value="ECO:0007669"/>
    <property type="project" value="UniProtKB-UniRule"/>
</dbReference>
<feature type="active site" description="Nucleophile" evidence="2">
    <location>
        <position position="104"/>
    </location>
</feature>
<name>A0A0C5GA22_9ACTN</name>
<comment type="subcellular location">
    <subcellularLocation>
        <location evidence="2">Cytoplasm</location>
    </subcellularLocation>
</comment>
<comment type="catalytic activity">
    <reaction evidence="2">
        <text>Hydrolysis of proteins to small peptides in the presence of ATP and magnesium. alpha-casein is the usual test substrate. In the absence of ATP, only oligopeptides shorter than five residues are hydrolyzed (such as succinyl-Leu-Tyr-|-NHMec, and Leu-Tyr-Leu-|-Tyr-Trp, in which cleavage of the -Tyr-|-Leu- and -Tyr-|-Trp bonds also occurs).</text>
        <dbReference type="EC" id="3.4.21.92"/>
    </reaction>
</comment>
<dbReference type="OrthoDB" id="9802800at2"/>
<keyword evidence="2" id="KW-0720">Serine protease</keyword>
<dbReference type="GO" id="GO:0051117">
    <property type="term" value="F:ATPase binding"/>
    <property type="evidence" value="ECO:0007669"/>
    <property type="project" value="TreeGrafter"/>
</dbReference>
<accession>A0A0C5GA22</accession>
<dbReference type="GO" id="GO:0006515">
    <property type="term" value="P:protein quality control for misfolded or incompletely synthesized proteins"/>
    <property type="evidence" value="ECO:0007669"/>
    <property type="project" value="TreeGrafter"/>
</dbReference>
<dbReference type="KEGG" id="scw:TU94_05025"/>
<evidence type="ECO:0000256" key="3">
    <source>
        <dbReference type="RuleBase" id="RU003567"/>
    </source>
</evidence>
<dbReference type="InterPro" id="IPR001907">
    <property type="entry name" value="ClpP"/>
</dbReference>
<gene>
    <name evidence="2" type="primary">clpP</name>
    <name evidence="4" type="ORF">TU94_05025</name>
</gene>
<dbReference type="AlphaFoldDB" id="A0A0C5GA22"/>
<dbReference type="RefSeq" id="WP_044379648.1">
    <property type="nucleotide sequence ID" value="NZ_CP010849.1"/>
</dbReference>
<dbReference type="PRINTS" id="PR00127">
    <property type="entry name" value="CLPPROTEASEP"/>
</dbReference>
<evidence type="ECO:0000313" key="5">
    <source>
        <dbReference type="Proteomes" id="UP000032234"/>
    </source>
</evidence>
<dbReference type="FunFam" id="3.90.226.10:FF:000002">
    <property type="entry name" value="ATP-dependent Clp protease proteolytic subunit"/>
    <property type="match status" value="1"/>
</dbReference>
<dbReference type="PANTHER" id="PTHR10381">
    <property type="entry name" value="ATP-DEPENDENT CLP PROTEASE PROTEOLYTIC SUBUNIT"/>
    <property type="match status" value="1"/>
</dbReference>
<dbReference type="SUPFAM" id="SSF52096">
    <property type="entry name" value="ClpP/crotonase"/>
    <property type="match status" value="1"/>
</dbReference>
<keyword evidence="2" id="KW-0378">Hydrolase</keyword>
<dbReference type="GO" id="GO:0009368">
    <property type="term" value="C:endopeptidase Clp complex"/>
    <property type="evidence" value="ECO:0007669"/>
    <property type="project" value="TreeGrafter"/>
</dbReference>
<comment type="caution">
    <text evidence="2">Lacks conserved residue(s) required for the propagation of feature annotation.</text>
</comment>
<protein>
    <recommendedName>
        <fullName evidence="2 3">ATP-dependent Clp protease proteolytic subunit</fullName>
        <ecNumber evidence="2">3.4.21.92</ecNumber>
    </recommendedName>
    <alternativeName>
        <fullName evidence="2">Endopeptidase Clp</fullName>
    </alternativeName>
</protein>
<dbReference type="Proteomes" id="UP000032234">
    <property type="component" value="Chromosome"/>
</dbReference>
<dbReference type="EMBL" id="CP010849">
    <property type="protein sequence ID" value="AJP00926.1"/>
    <property type="molecule type" value="Genomic_DNA"/>
</dbReference>
<evidence type="ECO:0000256" key="1">
    <source>
        <dbReference type="ARBA" id="ARBA00007039"/>
    </source>
</evidence>
<comment type="function">
    <text evidence="2">Cleaves peptides in various proteins in a process that requires ATP hydrolysis. Has a chymotrypsin-like activity. Plays a major role in the degradation of misfolded proteins.</text>
</comment>
<sequence>MTRPTARHVLPEFTERTGFGQRTMDPYTKLLEERIVFLGTPIDQVSANDVIAQFMYLEHQAPDRDIALYINSPGGSFDAMSAIYDTMRYVTCDVETTCLGQAGSSAAVLLAAGAPGKRSVLPGARVVLRQPALPEPVRGQTSDLAIQADELTRVRSRLEELLVRHTGRTRARVSADIERDKILDAPEAVAYGLVDRIVPSRKGPGAAAGGR</sequence>
<dbReference type="PATRIC" id="fig|477245.3.peg.1103"/>